<dbReference type="Proteomes" id="UP000042054">
    <property type="component" value="Unassembled WGS sequence"/>
</dbReference>
<dbReference type="OrthoDB" id="2084057at2"/>
<evidence type="ECO:0000313" key="1">
    <source>
        <dbReference type="EMBL" id="CQI88864.1"/>
    </source>
</evidence>
<sequence>MDSINNAKRVLDENSKVLYGIFGVISGSGYFPPLPFLNEFFLVGNDPCDQNGRMARWRPFTLTFSEYEVVKAWWLESRPNTVESQLGCECWGYWVQELLEL</sequence>
<evidence type="ECO:0000313" key="2">
    <source>
        <dbReference type="Proteomes" id="UP000042054"/>
    </source>
</evidence>
<dbReference type="AlphaFoldDB" id="A0A0U1HR84"/>
<protein>
    <submittedName>
        <fullName evidence="1">Membrane protein</fullName>
    </submittedName>
</protein>
<reference evidence="1 2" key="1">
    <citation type="submission" date="2015-03" db="EMBL/GenBank/DDBJ databases">
        <authorList>
            <person name="Murphy D."/>
        </authorList>
    </citation>
    <scope>NUCLEOTIDE SEQUENCE [LARGE SCALE GENOMIC DNA]</scope>
    <source>
        <strain evidence="1 2">68/02</strain>
    </source>
</reference>
<organism evidence="1 2">
    <name type="scientific">Yersinia rohdei</name>
    <dbReference type="NCBI Taxonomy" id="29485"/>
    <lineage>
        <taxon>Bacteria</taxon>
        <taxon>Pseudomonadati</taxon>
        <taxon>Pseudomonadota</taxon>
        <taxon>Gammaproteobacteria</taxon>
        <taxon>Enterobacterales</taxon>
        <taxon>Yersiniaceae</taxon>
        <taxon>Yersinia</taxon>
    </lineage>
</organism>
<dbReference type="EMBL" id="CTKE01000005">
    <property type="protein sequence ID" value="CQI88864.1"/>
    <property type="molecule type" value="Genomic_DNA"/>
</dbReference>
<proteinExistence type="predicted"/>
<gene>
    <name evidence="1" type="ORF">ERS008555_01214</name>
</gene>
<accession>A0A0U1HR84</accession>
<name>A0A0U1HR84_YERRO</name>
<dbReference type="RefSeq" id="WP_050534732.1">
    <property type="nucleotide sequence ID" value="NZ_CTKE01000005.1"/>
</dbReference>